<feature type="domain" description="Phosphatidic acid phosphatase type 2/haloperoxidase" evidence="2">
    <location>
        <begin position="90"/>
        <end position="199"/>
    </location>
</feature>
<feature type="transmembrane region" description="Helical" evidence="1">
    <location>
        <begin position="64"/>
        <end position="81"/>
    </location>
</feature>
<proteinExistence type="predicted"/>
<dbReference type="InterPro" id="IPR000326">
    <property type="entry name" value="PAP2/HPO"/>
</dbReference>
<dbReference type="EMBL" id="JAUQSY010000010">
    <property type="protein sequence ID" value="MDO7876273.1"/>
    <property type="molecule type" value="Genomic_DNA"/>
</dbReference>
<keyword evidence="4" id="KW-1185">Reference proteome</keyword>
<dbReference type="Pfam" id="PF01569">
    <property type="entry name" value="PAP2"/>
    <property type="match status" value="1"/>
</dbReference>
<feature type="transmembrane region" description="Helical" evidence="1">
    <location>
        <begin position="188"/>
        <end position="207"/>
    </location>
</feature>
<evidence type="ECO:0000259" key="2">
    <source>
        <dbReference type="Pfam" id="PF01569"/>
    </source>
</evidence>
<dbReference type="InterPro" id="IPR036938">
    <property type="entry name" value="PAP2/HPO_sf"/>
</dbReference>
<dbReference type="SUPFAM" id="SSF48317">
    <property type="entry name" value="Acid phosphatase/Vanadium-dependent haloperoxidase"/>
    <property type="match status" value="1"/>
</dbReference>
<keyword evidence="1" id="KW-0472">Membrane</keyword>
<evidence type="ECO:0000313" key="4">
    <source>
        <dbReference type="Proteomes" id="UP001176429"/>
    </source>
</evidence>
<accession>A0ABT9BDD8</accession>
<dbReference type="Gene3D" id="1.20.144.10">
    <property type="entry name" value="Phosphatidic acid phosphatase type 2/haloperoxidase"/>
    <property type="match status" value="1"/>
</dbReference>
<dbReference type="Proteomes" id="UP001176429">
    <property type="component" value="Unassembled WGS sequence"/>
</dbReference>
<evidence type="ECO:0000313" key="3">
    <source>
        <dbReference type="EMBL" id="MDO7876273.1"/>
    </source>
</evidence>
<reference evidence="3" key="1">
    <citation type="submission" date="2023-07" db="EMBL/GenBank/DDBJ databases">
        <authorList>
            <person name="Kim M.K."/>
        </authorList>
    </citation>
    <scope>NUCLEOTIDE SEQUENCE</scope>
    <source>
        <strain evidence="3">ASUV-10-1</strain>
    </source>
</reference>
<feature type="transmembrane region" description="Helical" evidence="1">
    <location>
        <begin position="88"/>
        <end position="106"/>
    </location>
</feature>
<dbReference type="PROSITE" id="PS51257">
    <property type="entry name" value="PROKAR_LIPOPROTEIN"/>
    <property type="match status" value="1"/>
</dbReference>
<keyword evidence="1" id="KW-1133">Transmembrane helix</keyword>
<gene>
    <name evidence="3" type="ORF">Q5H93_16125</name>
</gene>
<evidence type="ECO:0000256" key="1">
    <source>
        <dbReference type="SAM" id="Phobius"/>
    </source>
</evidence>
<protein>
    <submittedName>
        <fullName evidence="3">Phosphatase PAP2 family protein</fullName>
    </submittedName>
</protein>
<organism evidence="3 4">
    <name type="scientific">Hymenobacter aranciens</name>
    <dbReference type="NCBI Taxonomy" id="3063996"/>
    <lineage>
        <taxon>Bacteria</taxon>
        <taxon>Pseudomonadati</taxon>
        <taxon>Bacteroidota</taxon>
        <taxon>Cytophagia</taxon>
        <taxon>Cytophagales</taxon>
        <taxon>Hymenobacteraceae</taxon>
        <taxon>Hymenobacter</taxon>
    </lineage>
</organism>
<dbReference type="RefSeq" id="WP_305007628.1">
    <property type="nucleotide sequence ID" value="NZ_JAUQSY010000010.1"/>
</dbReference>
<keyword evidence="1" id="KW-0812">Transmembrane</keyword>
<comment type="caution">
    <text evidence="3">The sequence shown here is derived from an EMBL/GenBank/DDBJ whole genome shotgun (WGS) entry which is preliminary data.</text>
</comment>
<name>A0ABT9BDD8_9BACT</name>
<sequence>MRSFLYFTAATLAACVLLICFLDQPLALFIHRHTGWAVPFFLAYTEGADHLHGWLLSQRLGPLPWPYVLVVVAYLVGRWGLRRPGASLFLLVLLVHIASQVSSNVLKGVVHRLRPEVLFGPGYEGLGLWASGPHNDSFPSSHTAGYLSLFWPLAVAWPRYRLPLLVLPGLIMLGRPILGAHYLSDVWFSTWLVVAWTVVLGGLLAWADRRAANKNPLANQG</sequence>